<protein>
    <recommendedName>
        <fullName evidence="4">DUF4760 domain-containing protein</fullName>
    </recommendedName>
</protein>
<keyword evidence="3" id="KW-1185">Reference proteome</keyword>
<comment type="caution">
    <text evidence="2">The sequence shown here is derived from an EMBL/GenBank/DDBJ whole genome shotgun (WGS) entry which is preliminary data.</text>
</comment>
<evidence type="ECO:0000313" key="2">
    <source>
        <dbReference type="EMBL" id="RLQ21792.1"/>
    </source>
</evidence>
<dbReference type="RefSeq" id="WP_117954445.1">
    <property type="nucleotide sequence ID" value="NZ_QRAN01000010.1"/>
</dbReference>
<keyword evidence="1" id="KW-1133">Transmembrane helix</keyword>
<keyword evidence="1" id="KW-0472">Membrane</keyword>
<evidence type="ECO:0000256" key="1">
    <source>
        <dbReference type="SAM" id="Phobius"/>
    </source>
</evidence>
<keyword evidence="1" id="KW-0812">Transmembrane</keyword>
<feature type="transmembrane region" description="Helical" evidence="1">
    <location>
        <begin position="12"/>
        <end position="34"/>
    </location>
</feature>
<sequence>MDIETLAAWGELIGGVGGMIAAVAVVASLLFVGIQIRASVRQANVDSYSTITSLWTGFTNTVAASEETWAVFYQGIRDYDSLSAPEKARFNFLIGMYYGIQDTVMVHEDLGVWNNPETYHRLLDESYRMFRSPGVQSWWQQHQGRVFAPRVEKYLVDRLRAESGER</sequence>
<organism evidence="2 3">
    <name type="scientific">Seongchinamella sediminis</name>
    <dbReference type="NCBI Taxonomy" id="2283635"/>
    <lineage>
        <taxon>Bacteria</taxon>
        <taxon>Pseudomonadati</taxon>
        <taxon>Pseudomonadota</taxon>
        <taxon>Gammaproteobacteria</taxon>
        <taxon>Cellvibrionales</taxon>
        <taxon>Halieaceae</taxon>
        <taxon>Seongchinamella</taxon>
    </lineage>
</organism>
<evidence type="ECO:0000313" key="3">
    <source>
        <dbReference type="Proteomes" id="UP000265509"/>
    </source>
</evidence>
<dbReference type="Proteomes" id="UP000265509">
    <property type="component" value="Unassembled WGS sequence"/>
</dbReference>
<name>A0A3L7E0Z4_9GAMM</name>
<proteinExistence type="predicted"/>
<reference evidence="2 3" key="1">
    <citation type="submission" date="2018-07" db="EMBL/GenBank/DDBJ databases">
        <title>Halioglobus sp. genome submission.</title>
        <authorList>
            <person name="Ye M.-Q."/>
            <person name="Du Z.-J."/>
        </authorList>
    </citation>
    <scope>NUCLEOTIDE SEQUENCE [LARGE SCALE GENOMIC DNA]</scope>
    <source>
        <strain evidence="2 3">U0301</strain>
    </source>
</reference>
<evidence type="ECO:0008006" key="4">
    <source>
        <dbReference type="Google" id="ProtNLM"/>
    </source>
</evidence>
<dbReference type="EMBL" id="QRAN01000010">
    <property type="protein sequence ID" value="RLQ21792.1"/>
    <property type="molecule type" value="Genomic_DNA"/>
</dbReference>
<accession>A0A3L7E0Z4</accession>
<dbReference type="AlphaFoldDB" id="A0A3L7E0Z4"/>
<gene>
    <name evidence="2" type="ORF">DWB85_10925</name>
</gene>